<sequence length="122" mass="13686">MLSLRLPYKGVVWYLVAPPATRGSAPIGTGLWTGKSIWANGGLTLVLRSGRSSEREPTIIDSFTRRSPLSVPHSLDRFQSKTNTVVHAPVQCRRPVDRHSYARRFICMLVIADIERDAREGR</sequence>
<gene>
    <name evidence="1" type="ORF">EVAR_20976_1</name>
</gene>
<reference evidence="1 2" key="1">
    <citation type="journal article" date="2019" name="Commun. Biol.">
        <title>The bagworm genome reveals a unique fibroin gene that provides high tensile strength.</title>
        <authorList>
            <person name="Kono N."/>
            <person name="Nakamura H."/>
            <person name="Ohtoshi R."/>
            <person name="Tomita M."/>
            <person name="Numata K."/>
            <person name="Arakawa K."/>
        </authorList>
    </citation>
    <scope>NUCLEOTIDE SEQUENCE [LARGE SCALE GENOMIC DNA]</scope>
</reference>
<protein>
    <submittedName>
        <fullName evidence="1">Uncharacterized protein</fullName>
    </submittedName>
</protein>
<dbReference type="AlphaFoldDB" id="A0A4C1V7Z8"/>
<dbReference type="Proteomes" id="UP000299102">
    <property type="component" value="Unassembled WGS sequence"/>
</dbReference>
<proteinExistence type="predicted"/>
<comment type="caution">
    <text evidence="1">The sequence shown here is derived from an EMBL/GenBank/DDBJ whole genome shotgun (WGS) entry which is preliminary data.</text>
</comment>
<organism evidence="1 2">
    <name type="scientific">Eumeta variegata</name>
    <name type="common">Bagworm moth</name>
    <name type="synonym">Eumeta japonica</name>
    <dbReference type="NCBI Taxonomy" id="151549"/>
    <lineage>
        <taxon>Eukaryota</taxon>
        <taxon>Metazoa</taxon>
        <taxon>Ecdysozoa</taxon>
        <taxon>Arthropoda</taxon>
        <taxon>Hexapoda</taxon>
        <taxon>Insecta</taxon>
        <taxon>Pterygota</taxon>
        <taxon>Neoptera</taxon>
        <taxon>Endopterygota</taxon>
        <taxon>Lepidoptera</taxon>
        <taxon>Glossata</taxon>
        <taxon>Ditrysia</taxon>
        <taxon>Tineoidea</taxon>
        <taxon>Psychidae</taxon>
        <taxon>Oiketicinae</taxon>
        <taxon>Eumeta</taxon>
    </lineage>
</organism>
<name>A0A4C1V7Z8_EUMVA</name>
<accession>A0A4C1V7Z8</accession>
<evidence type="ECO:0000313" key="1">
    <source>
        <dbReference type="EMBL" id="GBP33865.1"/>
    </source>
</evidence>
<dbReference type="EMBL" id="BGZK01000280">
    <property type="protein sequence ID" value="GBP33865.1"/>
    <property type="molecule type" value="Genomic_DNA"/>
</dbReference>
<keyword evidence="2" id="KW-1185">Reference proteome</keyword>
<evidence type="ECO:0000313" key="2">
    <source>
        <dbReference type="Proteomes" id="UP000299102"/>
    </source>
</evidence>